<gene>
    <name evidence="1" type="ORF">UT64_C0016G0006</name>
</gene>
<comment type="caution">
    <text evidence="1">The sequence shown here is derived from an EMBL/GenBank/DDBJ whole genome shotgun (WGS) entry which is preliminary data.</text>
</comment>
<protein>
    <submittedName>
        <fullName evidence="1">Uncharacterized protein</fullName>
    </submittedName>
</protein>
<accession>A0A0G0PXZ9</accession>
<dbReference type="AlphaFoldDB" id="A0A0G0PXZ9"/>
<name>A0A0G0PXZ9_9BACT</name>
<dbReference type="EMBL" id="LBXO01000016">
    <property type="protein sequence ID" value="KKR33009.1"/>
    <property type="molecule type" value="Genomic_DNA"/>
</dbReference>
<organism evidence="1 2">
    <name type="scientific">Candidatus Falkowbacteria bacterium GW2011_GWF2_39_8</name>
    <dbReference type="NCBI Taxonomy" id="1618642"/>
    <lineage>
        <taxon>Bacteria</taxon>
        <taxon>Candidatus Falkowiibacteriota</taxon>
    </lineage>
</organism>
<proteinExistence type="predicted"/>
<reference evidence="1 2" key="1">
    <citation type="journal article" date="2015" name="Nature">
        <title>rRNA introns, odd ribosomes, and small enigmatic genomes across a large radiation of phyla.</title>
        <authorList>
            <person name="Brown C.T."/>
            <person name="Hug L.A."/>
            <person name="Thomas B.C."/>
            <person name="Sharon I."/>
            <person name="Castelle C.J."/>
            <person name="Singh A."/>
            <person name="Wilkins M.J."/>
            <person name="Williams K.H."/>
            <person name="Banfield J.F."/>
        </authorList>
    </citation>
    <scope>NUCLEOTIDE SEQUENCE [LARGE SCALE GENOMIC DNA]</scope>
</reference>
<dbReference type="Proteomes" id="UP000034137">
    <property type="component" value="Unassembled WGS sequence"/>
</dbReference>
<evidence type="ECO:0000313" key="1">
    <source>
        <dbReference type="EMBL" id="KKR33009.1"/>
    </source>
</evidence>
<sequence>MAKATVSKTKTTAKNSAKKVEKKSICAPKAKSSCGCCCKK</sequence>
<evidence type="ECO:0000313" key="2">
    <source>
        <dbReference type="Proteomes" id="UP000034137"/>
    </source>
</evidence>